<gene>
    <name evidence="5" type="ORF">N8A98_01525</name>
</gene>
<protein>
    <submittedName>
        <fullName evidence="5">Sugar ABC transporter substrate-binding protein</fullName>
    </submittedName>
</protein>
<dbReference type="InterPro" id="IPR006059">
    <property type="entry name" value="SBP"/>
</dbReference>
<feature type="chain" id="PRO_5047548375" evidence="4">
    <location>
        <begin position="25"/>
        <end position="417"/>
    </location>
</feature>
<comment type="similarity">
    <text evidence="2">Belongs to the bacterial solute-binding protein 1 family.</text>
</comment>
<keyword evidence="6" id="KW-1185">Reference proteome</keyword>
<reference evidence="5 6" key="1">
    <citation type="submission" date="2022-09" db="EMBL/GenBank/DDBJ databases">
        <title>Interaction between co-microsymbionts with complementary sets of symbiotic genes in legume-rhizobium systems.</title>
        <authorList>
            <person name="Safronova V."/>
            <person name="Sazanova A."/>
            <person name="Afonin A."/>
            <person name="Chirak E."/>
        </authorList>
    </citation>
    <scope>NUCLEOTIDE SEQUENCE [LARGE SCALE GENOMIC DNA]</scope>
    <source>
        <strain evidence="5 6">A18/4-1</strain>
        <plasmid evidence="5 6">p_unnamed1</plasmid>
    </source>
</reference>
<organism evidence="5 6">
    <name type="scientific">Devosia neptuniae</name>
    <dbReference type="NCBI Taxonomy" id="191302"/>
    <lineage>
        <taxon>Bacteria</taxon>
        <taxon>Pseudomonadati</taxon>
        <taxon>Pseudomonadota</taxon>
        <taxon>Alphaproteobacteria</taxon>
        <taxon>Hyphomicrobiales</taxon>
        <taxon>Devosiaceae</taxon>
        <taxon>Devosia</taxon>
    </lineage>
</organism>
<geneLocation type="plasmid" evidence="5 6">
    <name>p_unnamed1</name>
</geneLocation>
<comment type="subcellular location">
    <subcellularLocation>
        <location evidence="1">Periplasm</location>
    </subcellularLocation>
</comment>
<name>A0ABY6C6K0_9HYPH</name>
<dbReference type="InterPro" id="IPR050490">
    <property type="entry name" value="Bact_solute-bd_prot1"/>
</dbReference>
<dbReference type="Proteomes" id="UP001061862">
    <property type="component" value="Plasmid p_unnamed1"/>
</dbReference>
<dbReference type="PANTHER" id="PTHR43649">
    <property type="entry name" value="ARABINOSE-BINDING PROTEIN-RELATED"/>
    <property type="match status" value="1"/>
</dbReference>
<keyword evidence="4" id="KW-0732">Signal</keyword>
<keyword evidence="3" id="KW-0574">Periplasm</keyword>
<evidence type="ECO:0000256" key="2">
    <source>
        <dbReference type="ARBA" id="ARBA00008520"/>
    </source>
</evidence>
<evidence type="ECO:0000256" key="1">
    <source>
        <dbReference type="ARBA" id="ARBA00004418"/>
    </source>
</evidence>
<dbReference type="RefSeq" id="WP_113123724.1">
    <property type="nucleotide sequence ID" value="NZ_CP104964.1"/>
</dbReference>
<proteinExistence type="inferred from homology"/>
<dbReference type="EMBL" id="CP104964">
    <property type="protein sequence ID" value="UXN67769.1"/>
    <property type="molecule type" value="Genomic_DNA"/>
</dbReference>
<sequence length="417" mass="44149">MKKWMLMTTAIAATGLVAMSSARAEELNLWVRTSSAGVLEKLVDLYNASHDDKVVVTPITAEQMVPKLGTSIAAGAAPDGAVLDLIYLPTFAATDSLEDMTDFIKGLPYADALSPSHIRLATYEGKVYGVPALPDASIIAYNKDLFTAAGLDPEKAPASLAEIAEDAKKITALGNDTYGLFFVASSGSWLVYDFTPHIWAAGADVLSEDGRTATIDTPAMRATLAAYNDMWTSGSIHPTSRSGVGNDAVAAFASGKVGILMTGSYIVNLLTSQYPDVNFGVAPIPGPEGGASSFAGGDTLALMKGISPEKKAVAESFIDFYMQPEQQVLITAESGMPPRTDLADEAYADFDPRNLIAYDILASARTPYTFASDELFVARTGPWVNLLQTAIFDGDIDGAISAAQEGFTKILERTNPK</sequence>
<dbReference type="PANTHER" id="PTHR43649:SF12">
    <property type="entry name" value="DIACETYLCHITOBIOSE BINDING PROTEIN DASA"/>
    <property type="match status" value="1"/>
</dbReference>
<dbReference type="CDD" id="cd13585">
    <property type="entry name" value="PBP2_TMBP_like"/>
    <property type="match status" value="1"/>
</dbReference>
<accession>A0ABY6C6K0</accession>
<feature type="signal peptide" evidence="4">
    <location>
        <begin position="1"/>
        <end position="24"/>
    </location>
</feature>
<dbReference type="SUPFAM" id="SSF53850">
    <property type="entry name" value="Periplasmic binding protein-like II"/>
    <property type="match status" value="1"/>
</dbReference>
<keyword evidence="5" id="KW-0614">Plasmid</keyword>
<dbReference type="Pfam" id="PF01547">
    <property type="entry name" value="SBP_bac_1"/>
    <property type="match status" value="1"/>
</dbReference>
<evidence type="ECO:0000313" key="6">
    <source>
        <dbReference type="Proteomes" id="UP001061862"/>
    </source>
</evidence>
<evidence type="ECO:0000313" key="5">
    <source>
        <dbReference type="EMBL" id="UXN67769.1"/>
    </source>
</evidence>
<evidence type="ECO:0000256" key="4">
    <source>
        <dbReference type="SAM" id="SignalP"/>
    </source>
</evidence>
<evidence type="ECO:0000256" key="3">
    <source>
        <dbReference type="ARBA" id="ARBA00022764"/>
    </source>
</evidence>
<dbReference type="Gene3D" id="3.40.190.10">
    <property type="entry name" value="Periplasmic binding protein-like II"/>
    <property type="match status" value="1"/>
</dbReference>